<dbReference type="Proteomes" id="UP000008070">
    <property type="component" value="Chromosome"/>
</dbReference>
<protein>
    <submittedName>
        <fullName evidence="1">Uncharacterized protein</fullName>
    </submittedName>
</protein>
<dbReference type="AlphaFoldDB" id="C7CFN7"/>
<evidence type="ECO:0000313" key="1">
    <source>
        <dbReference type="EMBL" id="CAX26171.1"/>
    </source>
</evidence>
<name>C7CFN7_METED</name>
<evidence type="ECO:0000313" key="2">
    <source>
        <dbReference type="Proteomes" id="UP000008070"/>
    </source>
</evidence>
<reference evidence="2" key="1">
    <citation type="journal article" date="2009" name="PLoS ONE">
        <title>Methylobacterium genome sequences: a reference blueprint to investigate microbial metabolism of C1 compounds from natural and industrial sources.</title>
        <authorList>
            <person name="Vuilleumier S."/>
            <person name="Chistoserdova L."/>
            <person name="Lee M.-C."/>
            <person name="Bringel F."/>
            <person name="Lajus A."/>
            <person name="Zhou Y."/>
            <person name="Gourion B."/>
            <person name="Barbe V."/>
            <person name="Chang J."/>
            <person name="Cruveiller S."/>
            <person name="Dossat C."/>
            <person name="Gillett W."/>
            <person name="Gruffaz C."/>
            <person name="Haugen E."/>
            <person name="Hourcade E."/>
            <person name="Levy R."/>
            <person name="Mangenot S."/>
            <person name="Muller E."/>
            <person name="Nadalig T."/>
            <person name="Pagni M."/>
            <person name="Penny C."/>
            <person name="Peyraud R."/>
            <person name="Robinson D.G."/>
            <person name="Roche D."/>
            <person name="Rouy Z."/>
            <person name="Saenampechek C."/>
            <person name="Salvignol G."/>
            <person name="Vallenet D."/>
            <person name="Wu Z."/>
            <person name="Marx C.J."/>
            <person name="Vorholt J.A."/>
            <person name="Olson M.V."/>
            <person name="Kaul R."/>
            <person name="Weissenbach J."/>
            <person name="Medigue C."/>
            <person name="Lidstrom M.E."/>
        </authorList>
    </citation>
    <scope>NUCLEOTIDE SEQUENCE [LARGE SCALE GENOMIC DNA]</scope>
    <source>
        <strain evidence="2">DSM 6343 / CIP 106787 / DM4</strain>
    </source>
</reference>
<sequence>MTCRSFSPPVGPPRSDLPLPDAAWLDLWRAFWLDLPQAWADEIVRSFNRCLPPVGEGP</sequence>
<gene>
    <name evidence="1" type="ORF">METD_I4547</name>
</gene>
<proteinExistence type="predicted"/>
<dbReference type="HOGENOM" id="CLU_2974250_0_0_5"/>
<organism evidence="1 2">
    <name type="scientific">Methylorubrum extorquens (strain DSM 6343 / CIP 106787 / DM4)</name>
    <name type="common">Methylobacterium extorquens</name>
    <dbReference type="NCBI Taxonomy" id="661410"/>
    <lineage>
        <taxon>Bacteria</taxon>
        <taxon>Pseudomonadati</taxon>
        <taxon>Pseudomonadota</taxon>
        <taxon>Alphaproteobacteria</taxon>
        <taxon>Hyphomicrobiales</taxon>
        <taxon>Methylobacteriaceae</taxon>
        <taxon>Methylorubrum</taxon>
    </lineage>
</organism>
<dbReference type="EMBL" id="FP103042">
    <property type="protein sequence ID" value="CAX26171.1"/>
    <property type="molecule type" value="Genomic_DNA"/>
</dbReference>
<accession>C7CFN7</accession>
<dbReference type="KEGG" id="mdi:METDI4547"/>